<proteinExistence type="predicted"/>
<reference evidence="2" key="1">
    <citation type="submission" date="2022-11" db="UniProtKB">
        <authorList>
            <consortium name="WormBaseParasite"/>
        </authorList>
    </citation>
    <scope>IDENTIFICATION</scope>
</reference>
<sequence>MEPTPSQKMFAKFLNKTNTMSAGPPTYLGIDLGTSEIKLLLLSSKNEVIGTVSKSLEISRPHPHWSEQNPQDWWDATIKAIIQLRVAHGNEFRQISAIGLSGQMHGAVLIGKDGAILRPAILWNDTRSGKECEELTEKAKNLHKIAGNLAMPGFTAPKLLWIAKNEPEIFERIDCIMLPKDYLRFRLTGEKVTDVSDAAGTLWLDAGKRQWSEELLAAYVSDAAGTLWLDVEKRQWSEELLAACGLNISQMPKLIEGNENSGTIFELIAIQFGISNNVIVAGGGGDNAVSAIGIGAVEPGDGFISLGTSGVLCIIDDGFHPCPESAVHSFCHAIPNRWLQMSVMLSAASCLRWICTLTSTTEEQLLQEVESLSLKQLETAPLFLPYLSGERTPHNDPEAKGIFFGITHDSNRAILGYSVLEGVTMGLMDGNDLLDKCGTKAKTLSLLGGGARSSFWAQLIADAINVKIQRHKNSNAGGALGAARLGWLAAEGDSKDVLQKLPLQDEFSPNQERHTILKKRFEKFRQLYQLLKPLKLDV</sequence>
<accession>A0AC35F911</accession>
<dbReference type="WBParaSite" id="PS1159_v2.g15118.t1">
    <property type="protein sequence ID" value="PS1159_v2.g15118.t1"/>
    <property type="gene ID" value="PS1159_v2.g15118"/>
</dbReference>
<organism evidence="1 2">
    <name type="scientific">Panagrolaimus sp. PS1159</name>
    <dbReference type="NCBI Taxonomy" id="55785"/>
    <lineage>
        <taxon>Eukaryota</taxon>
        <taxon>Metazoa</taxon>
        <taxon>Ecdysozoa</taxon>
        <taxon>Nematoda</taxon>
        <taxon>Chromadorea</taxon>
        <taxon>Rhabditida</taxon>
        <taxon>Tylenchina</taxon>
        <taxon>Panagrolaimomorpha</taxon>
        <taxon>Panagrolaimoidea</taxon>
        <taxon>Panagrolaimidae</taxon>
        <taxon>Panagrolaimus</taxon>
    </lineage>
</organism>
<name>A0AC35F911_9BILA</name>
<protein>
    <submittedName>
        <fullName evidence="2">Glycerol kinase</fullName>
    </submittedName>
</protein>
<evidence type="ECO:0000313" key="2">
    <source>
        <dbReference type="WBParaSite" id="PS1159_v2.g15118.t1"/>
    </source>
</evidence>
<dbReference type="Proteomes" id="UP000887580">
    <property type="component" value="Unplaced"/>
</dbReference>
<evidence type="ECO:0000313" key="1">
    <source>
        <dbReference type="Proteomes" id="UP000887580"/>
    </source>
</evidence>